<gene>
    <name evidence="3" type="ORF">PENANT_c053G07387</name>
</gene>
<feature type="region of interest" description="Disordered" evidence="1">
    <location>
        <begin position="153"/>
        <end position="328"/>
    </location>
</feature>
<reference evidence="4" key="1">
    <citation type="journal article" date="2017" name="Nat. Microbiol.">
        <title>Global analysis of biosynthetic gene clusters reveals vast potential of secondary metabolite production in Penicillium species.</title>
        <authorList>
            <person name="Nielsen J.C."/>
            <person name="Grijseels S."/>
            <person name="Prigent S."/>
            <person name="Ji B."/>
            <person name="Dainat J."/>
            <person name="Nielsen K.F."/>
            <person name="Frisvad J.C."/>
            <person name="Workman M."/>
            <person name="Nielsen J."/>
        </authorList>
    </citation>
    <scope>NUCLEOTIDE SEQUENCE [LARGE SCALE GENOMIC DNA]</scope>
    <source>
        <strain evidence="4">IBT 31811</strain>
    </source>
</reference>
<keyword evidence="2" id="KW-1133">Transmembrane helix</keyword>
<organism evidence="3 4">
    <name type="scientific">Penicillium antarcticum</name>
    <dbReference type="NCBI Taxonomy" id="416450"/>
    <lineage>
        <taxon>Eukaryota</taxon>
        <taxon>Fungi</taxon>
        <taxon>Dikarya</taxon>
        <taxon>Ascomycota</taxon>
        <taxon>Pezizomycotina</taxon>
        <taxon>Eurotiomycetes</taxon>
        <taxon>Eurotiomycetidae</taxon>
        <taxon>Eurotiales</taxon>
        <taxon>Aspergillaceae</taxon>
        <taxon>Penicillium</taxon>
    </lineage>
</organism>
<feature type="compositionally biased region" description="Polar residues" evidence="1">
    <location>
        <begin position="296"/>
        <end position="310"/>
    </location>
</feature>
<protein>
    <submittedName>
        <fullName evidence="3">Uncharacterized protein</fullName>
    </submittedName>
</protein>
<keyword evidence="4" id="KW-1185">Reference proteome</keyword>
<dbReference type="Proteomes" id="UP000191672">
    <property type="component" value="Unassembled WGS sequence"/>
</dbReference>
<keyword evidence="2" id="KW-0472">Membrane</keyword>
<accession>A0A1V6PQP9</accession>
<name>A0A1V6PQP9_9EURO</name>
<evidence type="ECO:0000256" key="1">
    <source>
        <dbReference type="SAM" id="MobiDB-lite"/>
    </source>
</evidence>
<evidence type="ECO:0000313" key="3">
    <source>
        <dbReference type="EMBL" id="OQD79370.1"/>
    </source>
</evidence>
<sequence length="494" mass="54179">MPSSRSIKSDPLGVVDTRLTDSHLFPSSFTSAADTRVTSDSQDLFASNLVPPTVRTPVTTDSPLNLFSPSFATFTAFGLDGPADMTTKQTSLNKERGFKELQEASLSLRSGQSFPRLVLDAATDKYVLDNIGDTSNPPQPFKSNSKKDCIEEPALPHATPQPPENLHLRDPPNTDEFNYDCFQDSPEADLPKGRFIFHGHDRSQSSTPPKDQQNPLKPPIAALANHYPAPNVTSLKRSGNRIPAPRSVRFSPAIPQIPPSPAQRPLSSVDHLASSRQKQPSEWNGIRRATPHRVSPSHNLMNKASAQTSQIRDHAGIPSPSPSSLPNAAHVEYSRNKAGTPIANQPKGVGKTKKKVPRAMAFLFGIYRPRKPPADSPREDLKYVVVAIASQASQSEGKMPRFAPKFEQIAFHPPMDEVLCQFCIIIPAILITMPVGHTFHALQYLGKTRIGAAIMYFIKILFSTFVSVIIRAFSKYGLRLVTRAGVEFLPKNSS</sequence>
<feature type="compositionally biased region" description="Polar residues" evidence="1">
    <location>
        <begin position="204"/>
        <end position="215"/>
    </location>
</feature>
<dbReference type="AlphaFoldDB" id="A0A1V6PQP9"/>
<comment type="caution">
    <text evidence="3">The sequence shown here is derived from an EMBL/GenBank/DDBJ whole genome shotgun (WGS) entry which is preliminary data.</text>
</comment>
<evidence type="ECO:0000256" key="2">
    <source>
        <dbReference type="SAM" id="Phobius"/>
    </source>
</evidence>
<keyword evidence="2" id="KW-0812">Transmembrane</keyword>
<proteinExistence type="predicted"/>
<evidence type="ECO:0000313" key="4">
    <source>
        <dbReference type="Proteomes" id="UP000191672"/>
    </source>
</evidence>
<feature type="transmembrane region" description="Helical" evidence="2">
    <location>
        <begin position="454"/>
        <end position="473"/>
    </location>
</feature>
<dbReference type="EMBL" id="MDYN01000053">
    <property type="protein sequence ID" value="OQD79370.1"/>
    <property type="molecule type" value="Genomic_DNA"/>
</dbReference>